<dbReference type="AlphaFoldDB" id="A0A934QJY9"/>
<dbReference type="SUPFAM" id="SSF56214">
    <property type="entry name" value="4'-phosphopantetheinyl transferase"/>
    <property type="match status" value="1"/>
</dbReference>
<proteinExistence type="predicted"/>
<evidence type="ECO:0000313" key="1">
    <source>
        <dbReference type="EMBL" id="MBK1698236.1"/>
    </source>
</evidence>
<sequence length="215" mass="23029">MSAALQQALAGSPQGFVAFARTADLQLYWPELAGTWDSHLLAHAFKARALGQWLGVDHRHLAFGHGTFGRPLLQGDIPCDLSLSHVEIWLAVGAVPEGTIGVDVQSDRVDIQWQVLAANLPELFPDPTATAPNLRNRWCHCESLGKATGAGLAGGVEAGLALTCRVVELSDDTSGAWCWSQTEPPRVWLLSRTPDNTTSVQELAGSSSNQGRQTV</sequence>
<keyword evidence="2" id="KW-1185">Reference proteome</keyword>
<dbReference type="RefSeq" id="WP_027288650.1">
    <property type="nucleotide sequence ID" value="NZ_NRRE01000026.1"/>
</dbReference>
<accession>A0A934QJY9</accession>
<dbReference type="GO" id="GO:0008897">
    <property type="term" value="F:holo-[acyl-carrier-protein] synthase activity"/>
    <property type="evidence" value="ECO:0007669"/>
    <property type="project" value="InterPro"/>
</dbReference>
<gene>
    <name evidence="1" type="ORF">CKO21_13390</name>
</gene>
<dbReference type="Gene3D" id="3.90.470.20">
    <property type="entry name" value="4'-phosphopantetheinyl transferase domain"/>
    <property type="match status" value="1"/>
</dbReference>
<protein>
    <recommendedName>
        <fullName evidence="3">4'-phosphopantetheinyl transferase superfamily protein</fullName>
    </recommendedName>
</protein>
<dbReference type="EMBL" id="NRRE01000026">
    <property type="protein sequence ID" value="MBK1698236.1"/>
    <property type="molecule type" value="Genomic_DNA"/>
</dbReference>
<name>A0A934QJY9_9PROT</name>
<organism evidence="1 2">
    <name type="scientific">Rhodovibrio salinarum</name>
    <dbReference type="NCBI Taxonomy" id="1087"/>
    <lineage>
        <taxon>Bacteria</taxon>
        <taxon>Pseudomonadati</taxon>
        <taxon>Pseudomonadota</taxon>
        <taxon>Alphaproteobacteria</taxon>
        <taxon>Rhodospirillales</taxon>
        <taxon>Rhodovibrionaceae</taxon>
        <taxon>Rhodovibrio</taxon>
    </lineage>
</organism>
<comment type="caution">
    <text evidence="1">The sequence shown here is derived from an EMBL/GenBank/DDBJ whole genome shotgun (WGS) entry which is preliminary data.</text>
</comment>
<evidence type="ECO:0008006" key="3">
    <source>
        <dbReference type="Google" id="ProtNLM"/>
    </source>
</evidence>
<dbReference type="GO" id="GO:0000287">
    <property type="term" value="F:magnesium ion binding"/>
    <property type="evidence" value="ECO:0007669"/>
    <property type="project" value="InterPro"/>
</dbReference>
<reference evidence="1" key="2">
    <citation type="journal article" date="2020" name="Microorganisms">
        <title>Osmotic Adaptation and Compatible Solute Biosynthesis of Phototrophic Bacteria as Revealed from Genome Analyses.</title>
        <authorList>
            <person name="Imhoff J.F."/>
            <person name="Rahn T."/>
            <person name="Kunzel S."/>
            <person name="Keller A."/>
            <person name="Neulinger S.C."/>
        </authorList>
    </citation>
    <scope>NUCLEOTIDE SEQUENCE</scope>
    <source>
        <strain evidence="1">DSM 9154</strain>
    </source>
</reference>
<dbReference type="Proteomes" id="UP000778970">
    <property type="component" value="Unassembled WGS sequence"/>
</dbReference>
<evidence type="ECO:0000313" key="2">
    <source>
        <dbReference type="Proteomes" id="UP000778970"/>
    </source>
</evidence>
<reference evidence="1" key="1">
    <citation type="submission" date="2017-08" db="EMBL/GenBank/DDBJ databases">
        <authorList>
            <person name="Imhoff J.F."/>
            <person name="Rahn T."/>
            <person name="Kuenzel S."/>
            <person name="Neulinger S.C."/>
        </authorList>
    </citation>
    <scope>NUCLEOTIDE SEQUENCE</scope>
    <source>
        <strain evidence="1">DSM 9154</strain>
    </source>
</reference>
<dbReference type="InterPro" id="IPR037143">
    <property type="entry name" value="4-PPantetheinyl_Trfase_dom_sf"/>
</dbReference>